<feature type="transmembrane region" description="Helical" evidence="1">
    <location>
        <begin position="376"/>
        <end position="395"/>
    </location>
</feature>
<evidence type="ECO:0008006" key="4">
    <source>
        <dbReference type="Google" id="ProtNLM"/>
    </source>
</evidence>
<dbReference type="Proteomes" id="UP000590964">
    <property type="component" value="Unassembled WGS sequence"/>
</dbReference>
<keyword evidence="1" id="KW-0472">Membrane</keyword>
<proteinExistence type="predicted"/>
<gene>
    <name evidence="2" type="ORF">HA222_04870</name>
</gene>
<evidence type="ECO:0000313" key="3">
    <source>
        <dbReference type="Proteomes" id="UP000590964"/>
    </source>
</evidence>
<name>A0A7J4JYC6_9ARCH</name>
<dbReference type="InterPro" id="IPR013783">
    <property type="entry name" value="Ig-like_fold"/>
</dbReference>
<keyword evidence="1" id="KW-1133">Transmembrane helix</keyword>
<organism evidence="2 3">
    <name type="scientific">Candidatus Iainarchaeum sp</name>
    <dbReference type="NCBI Taxonomy" id="3101447"/>
    <lineage>
        <taxon>Archaea</taxon>
        <taxon>Candidatus Iainarchaeota</taxon>
        <taxon>Candidatus Iainarchaeia</taxon>
        <taxon>Candidatus Iainarchaeales</taxon>
        <taxon>Candidatus Iainarchaeaceae</taxon>
        <taxon>Candidatus Iainarchaeum</taxon>
    </lineage>
</organism>
<reference evidence="3" key="1">
    <citation type="journal article" date="2020" name="bioRxiv">
        <title>A rank-normalized archaeal taxonomy based on genome phylogeny resolves widespread incomplete and uneven classifications.</title>
        <authorList>
            <person name="Rinke C."/>
            <person name="Chuvochina M."/>
            <person name="Mussig A.J."/>
            <person name="Chaumeil P.-A."/>
            <person name="Waite D.W."/>
            <person name="Whitman W.B."/>
            <person name="Parks D.H."/>
            <person name="Hugenholtz P."/>
        </authorList>
    </citation>
    <scope>NUCLEOTIDE SEQUENCE [LARGE SCALE GENOMIC DNA]</scope>
</reference>
<evidence type="ECO:0000256" key="1">
    <source>
        <dbReference type="SAM" id="Phobius"/>
    </source>
</evidence>
<dbReference type="Gene3D" id="2.60.40.10">
    <property type="entry name" value="Immunoglobulins"/>
    <property type="match status" value="2"/>
</dbReference>
<dbReference type="EMBL" id="DUFW01000086">
    <property type="protein sequence ID" value="HIH21960.1"/>
    <property type="molecule type" value="Genomic_DNA"/>
</dbReference>
<evidence type="ECO:0000313" key="2">
    <source>
        <dbReference type="EMBL" id="HIH21960.1"/>
    </source>
</evidence>
<comment type="caution">
    <text evidence="2">The sequence shown here is derived from an EMBL/GenBank/DDBJ whole genome shotgun (WGS) entry which is preliminary data.</text>
</comment>
<sequence>MRQKTTALFLGLFLAITASAAAEALSEQSLSQANFQGLTVEGANKQECESASFLKNSFIEQQGVFTIFSIHAEFLPVNEGEAGISAFINDSEEALAELKPKDFKNNWARVQIPKENLSEKNTLKVCAKTSNSITTVKVLEDSKIGYYKMPVLTVEKTVSDSRPIVGKEVKVTVKAKNIGSAEAKASVKYWSIEEEIAQITKGDVEFEGIIKPGEAVELNYYVKPKYALQMDLASAWADFENVFGETERVYSNRPTLYVQEPEFKIMAFLSTQEQTALKPGEQAEITLTLRNQAQAAIENVSISFQAPESVILSKEKIEGLNFQAGETKTINLSATSLFGEGSFQIGCKASYNDPALASSECNKLVLEFEEPKASQAFVAALALVVIGAIVYAFVYKP</sequence>
<accession>A0A7J4JYC6</accession>
<protein>
    <recommendedName>
        <fullName evidence="4">CARDB domain-containing protein</fullName>
    </recommendedName>
</protein>
<dbReference type="AlphaFoldDB" id="A0A7J4JYC6"/>
<keyword evidence="1" id="KW-0812">Transmembrane</keyword>
<feature type="non-terminal residue" evidence="2">
    <location>
        <position position="397"/>
    </location>
</feature>